<gene>
    <name evidence="2" type="ORF">AQUCO_00400106v1</name>
</gene>
<dbReference type="Pfam" id="PF08387">
    <property type="entry name" value="FBD"/>
    <property type="match status" value="1"/>
</dbReference>
<organism evidence="2 3">
    <name type="scientific">Aquilegia coerulea</name>
    <name type="common">Rocky mountain columbine</name>
    <dbReference type="NCBI Taxonomy" id="218851"/>
    <lineage>
        <taxon>Eukaryota</taxon>
        <taxon>Viridiplantae</taxon>
        <taxon>Streptophyta</taxon>
        <taxon>Embryophyta</taxon>
        <taxon>Tracheophyta</taxon>
        <taxon>Spermatophyta</taxon>
        <taxon>Magnoliopsida</taxon>
        <taxon>Ranunculales</taxon>
        <taxon>Ranunculaceae</taxon>
        <taxon>Thalictroideae</taxon>
        <taxon>Aquilegia</taxon>
    </lineage>
</organism>
<proteinExistence type="predicted"/>
<protein>
    <recommendedName>
        <fullName evidence="1">FBD domain-containing protein</fullName>
    </recommendedName>
</protein>
<evidence type="ECO:0000259" key="1">
    <source>
        <dbReference type="Pfam" id="PF08387"/>
    </source>
</evidence>
<dbReference type="InterPro" id="IPR006566">
    <property type="entry name" value="FBD"/>
</dbReference>
<dbReference type="EMBL" id="KZ305021">
    <property type="protein sequence ID" value="PIA59023.1"/>
    <property type="molecule type" value="Genomic_DNA"/>
</dbReference>
<evidence type="ECO:0000313" key="2">
    <source>
        <dbReference type="EMBL" id="PIA59023.1"/>
    </source>
</evidence>
<dbReference type="AlphaFoldDB" id="A0A2G5ETE8"/>
<name>A0A2G5ETE8_AQUCA</name>
<sequence length="126" mass="14470">MEKAVVNPDMYSENNTFGFQVQFGLAEAMEETYGPTNKGDWDKLLAPNSVFQKLRSVEIHYLKCTENEFDFVEYLLKTASVLENIRITTIKPQSRSKEYKYSEYGKKIQSLHRASSGATLSFVQPK</sequence>
<feature type="domain" description="FBD" evidence="1">
    <location>
        <begin position="51"/>
        <end position="87"/>
    </location>
</feature>
<reference evidence="2 3" key="1">
    <citation type="submission" date="2017-09" db="EMBL/GenBank/DDBJ databases">
        <title>WGS assembly of Aquilegia coerulea Goldsmith.</title>
        <authorList>
            <person name="Hodges S."/>
            <person name="Kramer E."/>
            <person name="Nordborg M."/>
            <person name="Tomkins J."/>
            <person name="Borevitz J."/>
            <person name="Derieg N."/>
            <person name="Yan J."/>
            <person name="Mihaltcheva S."/>
            <person name="Hayes R.D."/>
            <person name="Rokhsar D."/>
        </authorList>
    </citation>
    <scope>NUCLEOTIDE SEQUENCE [LARGE SCALE GENOMIC DNA]</scope>
    <source>
        <strain evidence="3">cv. Goldsmith</strain>
    </source>
</reference>
<dbReference type="Proteomes" id="UP000230069">
    <property type="component" value="Unassembled WGS sequence"/>
</dbReference>
<dbReference type="InParanoid" id="A0A2G5ETE8"/>
<evidence type="ECO:0000313" key="3">
    <source>
        <dbReference type="Proteomes" id="UP000230069"/>
    </source>
</evidence>
<accession>A0A2G5ETE8</accession>
<keyword evidence="3" id="KW-1185">Reference proteome</keyword>